<gene>
    <name evidence="3" type="ORF">ATL41_2608</name>
</gene>
<dbReference type="AlphaFoldDB" id="A0A2A9EFX6"/>
<name>A0A2A9EFX6_9MICO</name>
<keyword evidence="1" id="KW-0732">Signal</keyword>
<dbReference type="InterPro" id="IPR024079">
    <property type="entry name" value="MetalloPept_cat_dom_sf"/>
</dbReference>
<feature type="chain" id="PRO_5013309895" evidence="1">
    <location>
        <begin position="34"/>
        <end position="697"/>
    </location>
</feature>
<protein>
    <submittedName>
        <fullName evidence="3">Ig-like domain-containing protein</fullName>
    </submittedName>
</protein>
<dbReference type="Proteomes" id="UP000221394">
    <property type="component" value="Unassembled WGS sequence"/>
</dbReference>
<dbReference type="InterPro" id="IPR032109">
    <property type="entry name" value="Big_3_5"/>
</dbReference>
<evidence type="ECO:0000259" key="2">
    <source>
        <dbReference type="Pfam" id="PF16640"/>
    </source>
</evidence>
<dbReference type="Pfam" id="PF16640">
    <property type="entry name" value="Big_3_5"/>
    <property type="match status" value="1"/>
</dbReference>
<dbReference type="EMBL" id="PDJH01000001">
    <property type="protein sequence ID" value="PFG37828.1"/>
    <property type="molecule type" value="Genomic_DNA"/>
</dbReference>
<evidence type="ECO:0000313" key="4">
    <source>
        <dbReference type="Proteomes" id="UP000221394"/>
    </source>
</evidence>
<evidence type="ECO:0000256" key="1">
    <source>
        <dbReference type="SAM" id="SignalP"/>
    </source>
</evidence>
<evidence type="ECO:0000313" key="3">
    <source>
        <dbReference type="EMBL" id="PFG37828.1"/>
    </source>
</evidence>
<dbReference type="GO" id="GO:0005975">
    <property type="term" value="P:carbohydrate metabolic process"/>
    <property type="evidence" value="ECO:0007669"/>
    <property type="project" value="UniProtKB-ARBA"/>
</dbReference>
<reference evidence="3 4" key="1">
    <citation type="submission" date="2017-10" db="EMBL/GenBank/DDBJ databases">
        <title>Sequencing the genomes of 1000 actinobacteria strains.</title>
        <authorList>
            <person name="Klenk H.-P."/>
        </authorList>
    </citation>
    <scope>NUCLEOTIDE SEQUENCE [LARGE SCALE GENOMIC DNA]</scope>
    <source>
        <strain evidence="3 4">DSM 21574</strain>
    </source>
</reference>
<proteinExistence type="predicted"/>
<accession>A0A2A9EFX6</accession>
<dbReference type="SUPFAM" id="SSF55486">
    <property type="entry name" value="Metalloproteases ('zincins'), catalytic domain"/>
    <property type="match status" value="1"/>
</dbReference>
<dbReference type="InterPro" id="IPR013783">
    <property type="entry name" value="Ig-like_fold"/>
</dbReference>
<sequence>MLAEEHYVNRTRGIAAACVVALAAVALPATATAAEVGAAAPSLAREVRATIEGELLVAVAHGPGVEKTVVSVRTDEGAIVPIDAESAPEELAHATSGAEVAVTVVVPEDVRAELRADGLSDAALASEAAADAVAEALDEAAAPVVATSATVVGEDARVDLPGDVAVGGAVAAATAAKNHSAYVAIIDDTKASGDYTEAQARATIAAGAAYWKRESGGVLQGISVKQVVKHKTADVCTTLTQGDGSGIEQVWSQVWSKYFPSQDFNRTNANHLVVFVPRGCFDGGYVGWTGMARINEDLSSGGEVMLTMSDDHTIAHELGHNFGLGHSDILRDGVEETYYGVHSVQGIAMFYDESYTTTYATPSLDVAYEWLFETVPTSAVTTGTANGTTTLSAVTASSGTKGLAFFDTKKRMYFVEYRDGSGTDASTFYNQYGYGGWQRLDSSPGIRVYELEYKFGWRVLTLGSWRGDNWHSTLQAGQSLKTRDGKMTITAQAISGGTATVKVSGSGASKTSVSTAKATHGKKTKVSVAVTGAAPALGGVTLYDGATKIGASALSSEGTATFYLPAKTAAGKHTLKAVYAGSTALAGSTGTRTITVAKAKVKAKILSAKNLKAKKKATLKIRVTGTSSTAPQGKIAVKVGSKTVSKAVKLKKSKGRWIAVVKTKKLPKGKVKVVYAPAKASKKNLTKTTVTTTKRVR</sequence>
<dbReference type="GO" id="GO:0008237">
    <property type="term" value="F:metallopeptidase activity"/>
    <property type="evidence" value="ECO:0007669"/>
    <property type="project" value="InterPro"/>
</dbReference>
<organism evidence="3 4">
    <name type="scientific">Flavimobilis soli</name>
    <dbReference type="NCBI Taxonomy" id="442709"/>
    <lineage>
        <taxon>Bacteria</taxon>
        <taxon>Bacillati</taxon>
        <taxon>Actinomycetota</taxon>
        <taxon>Actinomycetes</taxon>
        <taxon>Micrococcales</taxon>
        <taxon>Jonesiaceae</taxon>
        <taxon>Flavimobilis</taxon>
    </lineage>
</organism>
<feature type="signal peptide" evidence="1">
    <location>
        <begin position="1"/>
        <end position="33"/>
    </location>
</feature>
<feature type="domain" description="Bacterial Ig-like" evidence="2">
    <location>
        <begin position="513"/>
        <end position="597"/>
    </location>
</feature>
<keyword evidence="4" id="KW-1185">Reference proteome</keyword>
<dbReference type="Gene3D" id="3.40.390.10">
    <property type="entry name" value="Collagenase (Catalytic Domain)"/>
    <property type="match status" value="1"/>
</dbReference>
<comment type="caution">
    <text evidence="3">The sequence shown here is derived from an EMBL/GenBank/DDBJ whole genome shotgun (WGS) entry which is preliminary data.</text>
</comment>
<dbReference type="Gene3D" id="2.60.40.10">
    <property type="entry name" value="Immunoglobulins"/>
    <property type="match status" value="1"/>
</dbReference>